<sequence>AAPAVPSPHHRPEIQGLRAVAVLLVAAYHIWFGRVSGGVDVFLLLTGFLITGSLLRSVERDGRLRPVAFVTRMIRRLSPAAGAVLAAVLAGSWLVLPRPEWRGTIAEIVASALYYQNWRLAAHSVDYLARDGASAVQHFWSLAVQGQFYLVWPLLVGAAAWAARRSGVPLRPVLAGVLAAVFAGSLWYSVSLTAAEPEWAYFDSGARVWEPALGGLVALLPRRPFLPAGVRAAMGWAGLAALAGCGVLVGGSAAFPGYVALWPTGAAVLVILAGTTGLPWGPDRLLSWRPLGRVGDLAYPLYLWHWPLLIFHLEMTERTASASPLGGLGVLGAAAVLAWATARLAEGGALRLAPARPTPAAALAVGAVFLTPALVAAGCWLSGLDHRQEAGDRVASDARLYPGAQVVTDPRLADTLPDLPVYPALSDPRDMWLTHVNGCNSEIEGSGVTVCAFGPASAEHSIALVGNSHVGQWFPAMQAIAETNGWRLIVMTKNSCRFGAAVQYLAGAPYTGCEVWNDNVMAELAERRPDAVFTTSTTTGAGVPEEVPDGSVERWRELDGMGIDVVAIRDTPRLSFDAPECVDRHGPDECVERASYSMAPESPVRSLEGVPGNVGFVDMTGYLCPGGRCPVVVGNVLVMSDDNHLTATFSRTLAPLLNAQVRAATGW</sequence>
<dbReference type="InterPro" id="IPR043968">
    <property type="entry name" value="SGNH"/>
</dbReference>
<evidence type="ECO:0000256" key="1">
    <source>
        <dbReference type="SAM" id="Phobius"/>
    </source>
</evidence>
<feature type="transmembrane region" description="Helical" evidence="1">
    <location>
        <begin position="325"/>
        <end position="342"/>
    </location>
</feature>
<keyword evidence="1" id="KW-0472">Membrane</keyword>
<keyword evidence="5" id="KW-1185">Reference proteome</keyword>
<keyword evidence="4" id="KW-0808">Transferase</keyword>
<accession>A0ABV8FHV4</accession>
<dbReference type="GO" id="GO:0016746">
    <property type="term" value="F:acyltransferase activity"/>
    <property type="evidence" value="ECO:0007669"/>
    <property type="project" value="UniProtKB-KW"/>
</dbReference>
<name>A0ABV8FHV4_9ACTN</name>
<dbReference type="Pfam" id="PF01757">
    <property type="entry name" value="Acyl_transf_3"/>
    <property type="match status" value="1"/>
</dbReference>
<feature type="non-terminal residue" evidence="4">
    <location>
        <position position="1"/>
    </location>
</feature>
<organism evidence="4 5">
    <name type="scientific">Nocardiopsis sediminis</name>
    <dbReference type="NCBI Taxonomy" id="1778267"/>
    <lineage>
        <taxon>Bacteria</taxon>
        <taxon>Bacillati</taxon>
        <taxon>Actinomycetota</taxon>
        <taxon>Actinomycetes</taxon>
        <taxon>Streptosporangiales</taxon>
        <taxon>Nocardiopsidaceae</taxon>
        <taxon>Nocardiopsis</taxon>
    </lineage>
</organism>
<proteinExistence type="predicted"/>
<comment type="caution">
    <text evidence="4">The sequence shown here is derived from an EMBL/GenBank/DDBJ whole genome shotgun (WGS) entry which is preliminary data.</text>
</comment>
<dbReference type="InterPro" id="IPR002656">
    <property type="entry name" value="Acyl_transf_3_dom"/>
</dbReference>
<keyword evidence="1" id="KW-0812">Transmembrane</keyword>
<protein>
    <submittedName>
        <fullName evidence="4">Acyltransferase family protein</fullName>
        <ecNumber evidence="4">2.3.1.-</ecNumber>
    </submittedName>
</protein>
<dbReference type="PANTHER" id="PTHR23028">
    <property type="entry name" value="ACETYLTRANSFERASE"/>
    <property type="match status" value="1"/>
</dbReference>
<feature type="transmembrane region" description="Helical" evidence="1">
    <location>
        <begin position="362"/>
        <end position="383"/>
    </location>
</feature>
<dbReference type="Proteomes" id="UP001595847">
    <property type="component" value="Unassembled WGS sequence"/>
</dbReference>
<evidence type="ECO:0000259" key="2">
    <source>
        <dbReference type="Pfam" id="PF01757"/>
    </source>
</evidence>
<feature type="transmembrane region" description="Helical" evidence="1">
    <location>
        <begin position="139"/>
        <end position="161"/>
    </location>
</feature>
<dbReference type="Pfam" id="PF19040">
    <property type="entry name" value="SGNH"/>
    <property type="match status" value="1"/>
</dbReference>
<feature type="domain" description="Acyltransferase 3" evidence="2">
    <location>
        <begin position="13"/>
        <end position="341"/>
    </location>
</feature>
<feature type="transmembrane region" description="Helical" evidence="1">
    <location>
        <begin position="38"/>
        <end position="56"/>
    </location>
</feature>
<feature type="transmembrane region" description="Helical" evidence="1">
    <location>
        <begin position="258"/>
        <end position="277"/>
    </location>
</feature>
<feature type="transmembrane region" description="Helical" evidence="1">
    <location>
        <begin position="233"/>
        <end position="251"/>
    </location>
</feature>
<reference evidence="5" key="1">
    <citation type="journal article" date="2019" name="Int. J. Syst. Evol. Microbiol.">
        <title>The Global Catalogue of Microorganisms (GCM) 10K type strain sequencing project: providing services to taxonomists for standard genome sequencing and annotation.</title>
        <authorList>
            <consortium name="The Broad Institute Genomics Platform"/>
            <consortium name="The Broad Institute Genome Sequencing Center for Infectious Disease"/>
            <person name="Wu L."/>
            <person name="Ma J."/>
        </authorList>
    </citation>
    <scope>NUCLEOTIDE SEQUENCE [LARGE SCALE GENOMIC DNA]</scope>
    <source>
        <strain evidence="5">TBRC 1826</strain>
    </source>
</reference>
<dbReference type="EC" id="2.3.1.-" evidence="4"/>
<dbReference type="InterPro" id="IPR050879">
    <property type="entry name" value="Acyltransferase_3"/>
</dbReference>
<keyword evidence="1" id="KW-1133">Transmembrane helix</keyword>
<dbReference type="EMBL" id="JBHSBH010000004">
    <property type="protein sequence ID" value="MFC3995705.1"/>
    <property type="molecule type" value="Genomic_DNA"/>
</dbReference>
<feature type="transmembrane region" description="Helical" evidence="1">
    <location>
        <begin position="173"/>
        <end position="190"/>
    </location>
</feature>
<gene>
    <name evidence="4" type="ORF">ACFOVU_07255</name>
</gene>
<feature type="domain" description="SGNH" evidence="3">
    <location>
        <begin position="447"/>
        <end position="657"/>
    </location>
</feature>
<feature type="transmembrane region" description="Helical" evidence="1">
    <location>
        <begin position="77"/>
        <end position="96"/>
    </location>
</feature>
<keyword evidence="4" id="KW-0012">Acyltransferase</keyword>
<evidence type="ECO:0000313" key="5">
    <source>
        <dbReference type="Proteomes" id="UP001595847"/>
    </source>
</evidence>
<dbReference type="RefSeq" id="WP_378531044.1">
    <property type="nucleotide sequence ID" value="NZ_JBHSBH010000004.1"/>
</dbReference>
<evidence type="ECO:0000313" key="4">
    <source>
        <dbReference type="EMBL" id="MFC3995705.1"/>
    </source>
</evidence>
<evidence type="ECO:0000259" key="3">
    <source>
        <dbReference type="Pfam" id="PF19040"/>
    </source>
</evidence>
<dbReference type="PANTHER" id="PTHR23028:SF53">
    <property type="entry name" value="ACYL_TRANSF_3 DOMAIN-CONTAINING PROTEIN"/>
    <property type="match status" value="1"/>
</dbReference>
<feature type="transmembrane region" description="Helical" evidence="1">
    <location>
        <begin position="297"/>
        <end position="313"/>
    </location>
</feature>